<name>J0W5K7_RHILT</name>
<dbReference type="PANTHER" id="PTHR13778">
    <property type="entry name" value="GLYCOSYLTRANSFERASE 8 DOMAIN-CONTAINING PROTEIN"/>
    <property type="match status" value="1"/>
</dbReference>
<keyword evidence="3" id="KW-0479">Metal-binding</keyword>
<dbReference type="InterPro" id="IPR050748">
    <property type="entry name" value="Glycosyltrans_8_dom-fam"/>
</dbReference>
<protein>
    <submittedName>
        <fullName evidence="4">LPS:glycosyltransferase</fullName>
    </submittedName>
</protein>
<dbReference type="GO" id="GO:0016757">
    <property type="term" value="F:glycosyltransferase activity"/>
    <property type="evidence" value="ECO:0007669"/>
    <property type="project" value="UniProtKB-KW"/>
</dbReference>
<accession>J0W5K7</accession>
<sequence length="333" mass="37309">MPLGRVVCGCGRTPNQLDIRHQVQFAASGARILQQSAVIVCSDVNMLPAACCTLLSVKRNLGDSAVEFLLLGIDLKPNEVAEVDNFGRLHGMAIRVLPYNTPDTGLQARGRWSAATLARLYMDRDIPDYIERLLYLDADVLAVAPVDELFTRDLQGKALAAVDDYVMAFPEKAGARQRKIGMGEGGRYFNAGVLLFDWSACRAKGLFARTREVFEERSHLFENNDQDALNVTFDGDWLVLDPRWNTQTGLLPFVARPAIFHFTGRKKPWQATVPWVHRRMAKRYAEDLRNTPWASFCRQPSMTGRVTGFLSHVGKQIGGLTRLGRMRAYFSNS</sequence>
<reference evidence="4 5" key="1">
    <citation type="submission" date="2012-02" db="EMBL/GenBank/DDBJ databases">
        <title>Improved High-Quality Draft Sequence of Rhizobium leguminosarum bv. trifolii WSM2297.</title>
        <authorList>
            <consortium name="US DOE Joint Genome Institute"/>
            <person name="Lucas S."/>
            <person name="Han J."/>
            <person name="Lapidus A."/>
            <person name="Cheng J.-F."/>
            <person name="Goodwin L."/>
            <person name="Pitluck S."/>
            <person name="Peters L."/>
            <person name="Ovchinnikova G."/>
            <person name="Zhang X."/>
            <person name="Detter J.C."/>
            <person name="Han C."/>
            <person name="Tapia R."/>
            <person name="Land M."/>
            <person name="Hauser L."/>
            <person name="Kyrpides N."/>
            <person name="Ivanova N."/>
            <person name="Pagani I."/>
            <person name="Brau L."/>
            <person name="Yates R."/>
            <person name="O'Hara G."/>
            <person name="Rui T."/>
            <person name="Howieson J."/>
            <person name="Reeve W."/>
            <person name="Woyke T."/>
        </authorList>
    </citation>
    <scope>NUCLEOTIDE SEQUENCE [LARGE SCALE GENOMIC DNA]</scope>
    <source>
        <strain evidence="4 5">WSM2297</strain>
    </source>
</reference>
<dbReference type="PANTHER" id="PTHR13778:SF47">
    <property type="entry name" value="LIPOPOLYSACCHARIDE 1,3-GALACTOSYLTRANSFERASE"/>
    <property type="match status" value="1"/>
</dbReference>
<dbReference type="CDD" id="cd04194">
    <property type="entry name" value="GT8_A4GalT_like"/>
    <property type="match status" value="1"/>
</dbReference>
<dbReference type="Proteomes" id="UP000005732">
    <property type="component" value="Unassembled WGS sequence"/>
</dbReference>
<proteinExistence type="predicted"/>
<keyword evidence="2 4" id="KW-0808">Transferase</keyword>
<organism evidence="4 5">
    <name type="scientific">Rhizobium leguminosarum bv. trifolii WSM2297</name>
    <dbReference type="NCBI Taxonomy" id="754762"/>
    <lineage>
        <taxon>Bacteria</taxon>
        <taxon>Pseudomonadati</taxon>
        <taxon>Pseudomonadota</taxon>
        <taxon>Alphaproteobacteria</taxon>
        <taxon>Hyphomicrobiales</taxon>
        <taxon>Rhizobiaceae</taxon>
        <taxon>Rhizobium/Agrobacterium group</taxon>
        <taxon>Rhizobium</taxon>
    </lineage>
</organism>
<dbReference type="Pfam" id="PF01501">
    <property type="entry name" value="Glyco_transf_8"/>
    <property type="match status" value="1"/>
</dbReference>
<evidence type="ECO:0000256" key="3">
    <source>
        <dbReference type="ARBA" id="ARBA00022723"/>
    </source>
</evidence>
<keyword evidence="1" id="KW-0328">Glycosyltransferase</keyword>
<evidence type="ECO:0000313" key="4">
    <source>
        <dbReference type="EMBL" id="EJC80468.1"/>
    </source>
</evidence>
<dbReference type="AlphaFoldDB" id="J0W5K7"/>
<dbReference type="HOGENOM" id="CLU_3405086_0_0_5"/>
<dbReference type="EMBL" id="JH719395">
    <property type="protein sequence ID" value="EJC80468.1"/>
    <property type="molecule type" value="Genomic_DNA"/>
</dbReference>
<evidence type="ECO:0000256" key="2">
    <source>
        <dbReference type="ARBA" id="ARBA00022679"/>
    </source>
</evidence>
<evidence type="ECO:0000256" key="1">
    <source>
        <dbReference type="ARBA" id="ARBA00022676"/>
    </source>
</evidence>
<dbReference type="InterPro" id="IPR029044">
    <property type="entry name" value="Nucleotide-diphossugar_trans"/>
</dbReference>
<dbReference type="Gene3D" id="3.90.550.10">
    <property type="entry name" value="Spore Coat Polysaccharide Biosynthesis Protein SpsA, Chain A"/>
    <property type="match status" value="1"/>
</dbReference>
<dbReference type="GO" id="GO:0046872">
    <property type="term" value="F:metal ion binding"/>
    <property type="evidence" value="ECO:0007669"/>
    <property type="project" value="UniProtKB-KW"/>
</dbReference>
<dbReference type="SUPFAM" id="SSF53448">
    <property type="entry name" value="Nucleotide-diphospho-sugar transferases"/>
    <property type="match status" value="1"/>
</dbReference>
<gene>
    <name evidence="4" type="ORF">Rleg4DRAFT_2098</name>
</gene>
<dbReference type="InterPro" id="IPR002495">
    <property type="entry name" value="Glyco_trans_8"/>
</dbReference>
<evidence type="ECO:0000313" key="5">
    <source>
        <dbReference type="Proteomes" id="UP000005732"/>
    </source>
</evidence>